<gene>
    <name evidence="2" type="ORF">STRAU_7007</name>
</gene>
<feature type="compositionally biased region" description="Basic and acidic residues" evidence="1">
    <location>
        <begin position="169"/>
        <end position="196"/>
    </location>
</feature>
<feature type="compositionally biased region" description="Basic residues" evidence="1">
    <location>
        <begin position="52"/>
        <end position="61"/>
    </location>
</feature>
<dbReference type="AlphaFoldDB" id="S3Z879"/>
<dbReference type="EMBL" id="AOPZ01000475">
    <property type="protein sequence ID" value="EPH39926.1"/>
    <property type="molecule type" value="Genomic_DNA"/>
</dbReference>
<feature type="region of interest" description="Disordered" evidence="1">
    <location>
        <begin position="108"/>
        <end position="205"/>
    </location>
</feature>
<evidence type="ECO:0000313" key="2">
    <source>
        <dbReference type="EMBL" id="EPH39926.1"/>
    </source>
</evidence>
<dbReference type="Proteomes" id="UP000014629">
    <property type="component" value="Unassembled WGS sequence"/>
</dbReference>
<dbReference type="PATRIC" id="fig|1286094.4.peg.6934"/>
<organism evidence="2 3">
    <name type="scientific">Streptomyces aurantiacus JA 4570</name>
    <dbReference type="NCBI Taxonomy" id="1286094"/>
    <lineage>
        <taxon>Bacteria</taxon>
        <taxon>Bacillati</taxon>
        <taxon>Actinomycetota</taxon>
        <taxon>Actinomycetes</taxon>
        <taxon>Kitasatosporales</taxon>
        <taxon>Streptomycetaceae</taxon>
        <taxon>Streptomyces</taxon>
        <taxon>Streptomyces aurantiacus group</taxon>
    </lineage>
</organism>
<name>S3Z879_9ACTN</name>
<feature type="region of interest" description="Disordered" evidence="1">
    <location>
        <begin position="1"/>
        <end position="93"/>
    </location>
</feature>
<keyword evidence="3" id="KW-1185">Reference proteome</keyword>
<feature type="compositionally biased region" description="Basic residues" evidence="1">
    <location>
        <begin position="7"/>
        <end position="21"/>
    </location>
</feature>
<evidence type="ECO:0000256" key="1">
    <source>
        <dbReference type="SAM" id="MobiDB-lite"/>
    </source>
</evidence>
<comment type="caution">
    <text evidence="2">The sequence shown here is derived from an EMBL/GenBank/DDBJ whole genome shotgun (WGS) entry which is preliminary data.</text>
</comment>
<accession>S3Z879</accession>
<sequence length="243" mass="27151">MPDRAPVRRPGHKHPAPGRTRRPFDRLGVLGESVRIRRLSGHGVRGPGPRRATPRPSHRAARRQDRRTQRRRPQGRASRPQPHPPPHHAALHLTLHRFAQARNEIAQVNQRGDAVAVTQKRGGPPSRREEARPAGRSRTRDRRSPPPGRTDRTGTGRRSRPGGTSGAKSPRDSTEPRPLKRPGPRDETAVDTHEPVGTESVASVHRSCSARSAWIWRYTRSPPMAASATRRSFFTARPRLSLT</sequence>
<proteinExistence type="predicted"/>
<evidence type="ECO:0000313" key="3">
    <source>
        <dbReference type="Proteomes" id="UP000014629"/>
    </source>
</evidence>
<reference evidence="2 3" key="1">
    <citation type="submission" date="2013-02" db="EMBL/GenBank/DDBJ databases">
        <title>Draft Genome Sequence of Streptomyces aurantiacus, Which Produces Setomimycin.</title>
        <authorList>
            <person name="Gruening B.A."/>
            <person name="Praeg A."/>
            <person name="Erxleben A."/>
            <person name="Guenther S."/>
            <person name="Mueller M."/>
        </authorList>
    </citation>
    <scope>NUCLEOTIDE SEQUENCE [LARGE SCALE GENOMIC DNA]</scope>
    <source>
        <strain evidence="2 3">JA 4570</strain>
    </source>
</reference>
<protein>
    <submittedName>
        <fullName evidence="2">Uncharacterized protein</fullName>
    </submittedName>
</protein>